<dbReference type="CDD" id="cd00010">
    <property type="entry name" value="AAI_LTSS"/>
    <property type="match status" value="1"/>
</dbReference>
<evidence type="ECO:0000256" key="3">
    <source>
        <dbReference type="ARBA" id="ARBA00023157"/>
    </source>
</evidence>
<evidence type="ECO:0000256" key="2">
    <source>
        <dbReference type="ARBA" id="ARBA00022729"/>
    </source>
</evidence>
<organism evidence="6">
    <name type="scientific">Aegilops tauschii</name>
    <name type="common">Tausch's goatgrass</name>
    <name type="synonym">Aegilops squarrosa</name>
    <dbReference type="NCBI Taxonomy" id="37682"/>
    <lineage>
        <taxon>Eukaryota</taxon>
        <taxon>Viridiplantae</taxon>
        <taxon>Streptophyta</taxon>
        <taxon>Embryophyta</taxon>
        <taxon>Tracheophyta</taxon>
        <taxon>Spermatophyta</taxon>
        <taxon>Magnoliopsida</taxon>
        <taxon>Liliopsida</taxon>
        <taxon>Poales</taxon>
        <taxon>Poaceae</taxon>
        <taxon>BOP clade</taxon>
        <taxon>Pooideae</taxon>
        <taxon>Triticodae</taxon>
        <taxon>Triticeae</taxon>
        <taxon>Triticinae</taxon>
        <taxon>Aegilops</taxon>
    </lineage>
</organism>
<name>M8ATQ1_AEGTA</name>
<dbReference type="InterPro" id="IPR016140">
    <property type="entry name" value="Bifunc_inhib/LTP/seed_store"/>
</dbReference>
<dbReference type="Gene3D" id="1.10.110.10">
    <property type="entry name" value="Plant lipid-transfer and hydrophobic proteins"/>
    <property type="match status" value="1"/>
</dbReference>
<comment type="similarity">
    <text evidence="1">Belongs to the plant LTP family.</text>
</comment>
<evidence type="ECO:0000256" key="4">
    <source>
        <dbReference type="ARBA" id="ARBA00023180"/>
    </source>
</evidence>
<proteinExistence type="inferred from homology"/>
<dbReference type="InterPro" id="IPR036312">
    <property type="entry name" value="Bifun_inhib/LTP/seed_sf"/>
</dbReference>
<evidence type="ECO:0000313" key="6">
    <source>
        <dbReference type="EnsemblPlants" id="EMT04784"/>
    </source>
</evidence>
<feature type="domain" description="Bifunctional inhibitor/plant lipid transfer protein/seed storage helical" evidence="5">
    <location>
        <begin position="13"/>
        <end position="106"/>
    </location>
</feature>
<accession>M8ATQ1</accession>
<dbReference type="SUPFAM" id="SSF47699">
    <property type="entry name" value="Bifunctional inhibitor/lipid-transfer protein/seed storage 2S albumin"/>
    <property type="match status" value="1"/>
</dbReference>
<keyword evidence="3" id="KW-1015">Disulfide bond</keyword>
<dbReference type="EnsemblPlants" id="EMT04784">
    <property type="protein sequence ID" value="EMT04784"/>
    <property type="gene ID" value="F775_06296"/>
</dbReference>
<dbReference type="AlphaFoldDB" id="M8ATQ1"/>
<keyword evidence="2" id="KW-0732">Signal</keyword>
<protein>
    <recommendedName>
        <fullName evidence="5">Bifunctional inhibitor/plant lipid transfer protein/seed storage helical domain-containing protein</fullName>
    </recommendedName>
</protein>
<dbReference type="InterPro" id="IPR043325">
    <property type="entry name" value="LTSS"/>
</dbReference>
<sequence length="189" mass="20570">MAMRAVAVLLLLAVASVLAAGAAAQSTGTPACASKLTGCAGYMNGTDAQKPPETCCGPLRDAVKNEKPCLCALYASPEIFKAFNINVTDALRLSKRCGVSEDVSSCPIYILLPFADLVAFSIHRHLSDEVSSRFEFFSIRWQERRAPYHVGQLRGADEPLPGPVVCTGIRNRRFGMLDMFFFRLISHGR</sequence>
<evidence type="ECO:0000256" key="1">
    <source>
        <dbReference type="ARBA" id="ARBA00009748"/>
    </source>
</evidence>
<dbReference type="Pfam" id="PF14368">
    <property type="entry name" value="LTP_2"/>
    <property type="match status" value="1"/>
</dbReference>
<dbReference type="PANTHER" id="PTHR33044">
    <property type="entry name" value="BIFUNCTIONAL INHIBITOR/LIPID-TRANSFER PROTEIN/SEED STORAGE 2S ALBUMIN SUPERFAMILY PROTEIN-RELATED"/>
    <property type="match status" value="1"/>
</dbReference>
<keyword evidence="4" id="KW-0325">Glycoprotein</keyword>
<reference evidence="6" key="1">
    <citation type="submission" date="2015-06" db="UniProtKB">
        <authorList>
            <consortium name="EnsemblPlants"/>
        </authorList>
    </citation>
    <scope>IDENTIFICATION</scope>
</reference>
<evidence type="ECO:0000259" key="5">
    <source>
        <dbReference type="Pfam" id="PF14368"/>
    </source>
</evidence>